<dbReference type="InterPro" id="IPR010235">
    <property type="entry name" value="HepT"/>
</dbReference>
<dbReference type="EMBL" id="CAADFH010000020">
    <property type="protein sequence ID" value="VFJ92071.1"/>
    <property type="molecule type" value="Genomic_DNA"/>
</dbReference>
<keyword evidence="1" id="KW-0808">Transferase</keyword>
<accession>A0A450U5J3</accession>
<dbReference type="GO" id="GO:0016740">
    <property type="term" value="F:transferase activity"/>
    <property type="evidence" value="ECO:0007669"/>
    <property type="project" value="UniProtKB-KW"/>
</dbReference>
<dbReference type="EMBL" id="CAADFF010000003">
    <property type="protein sequence ID" value="VFJ86403.1"/>
    <property type="molecule type" value="Genomic_DNA"/>
</dbReference>
<sequence>MHPEALLADLSRALAQFGDAMEVRPGHDVIRAGCIQYFEFTFELAWKAIKAFAEEEGLNPGGSPRSCLRAAFAQGWIEGETIWLEMLDARNRMSHTYNAENAMTLYERLPEFIGPLGNLLGNLEDLVE</sequence>
<gene>
    <name evidence="2" type="ORF">BECKLFY1418A_GA0070994_102028</name>
    <name evidence="1" type="ORF">BECKLFY1418B_GA0070995_100312</name>
</gene>
<dbReference type="Pfam" id="PF08780">
    <property type="entry name" value="NTase_sub_bind"/>
    <property type="match status" value="1"/>
</dbReference>
<protein>
    <submittedName>
        <fullName evidence="1">Nucleotidyltransferase substrate binding protein, HI0074 family</fullName>
    </submittedName>
</protein>
<evidence type="ECO:0000313" key="1">
    <source>
        <dbReference type="EMBL" id="VFJ86403.1"/>
    </source>
</evidence>
<name>A0A450U5J3_9GAMM</name>
<dbReference type="Gene3D" id="1.20.120.330">
    <property type="entry name" value="Nucleotidyltransferases domain 2"/>
    <property type="match status" value="1"/>
</dbReference>
<evidence type="ECO:0000313" key="2">
    <source>
        <dbReference type="EMBL" id="VFJ92071.1"/>
    </source>
</evidence>
<organism evidence="1">
    <name type="scientific">Candidatus Kentrum sp. LFY</name>
    <dbReference type="NCBI Taxonomy" id="2126342"/>
    <lineage>
        <taxon>Bacteria</taxon>
        <taxon>Pseudomonadati</taxon>
        <taxon>Pseudomonadota</taxon>
        <taxon>Gammaproteobacteria</taxon>
        <taxon>Candidatus Kentrum</taxon>
    </lineage>
</organism>
<dbReference type="SUPFAM" id="SSF81593">
    <property type="entry name" value="Nucleotidyltransferase substrate binding subunit/domain"/>
    <property type="match status" value="1"/>
</dbReference>
<proteinExistence type="predicted"/>
<reference evidence="1" key="1">
    <citation type="submission" date="2019-02" db="EMBL/GenBank/DDBJ databases">
        <authorList>
            <person name="Gruber-Vodicka R. H."/>
            <person name="Seah K. B. B."/>
        </authorList>
    </citation>
    <scope>NUCLEOTIDE SEQUENCE</scope>
    <source>
        <strain evidence="2">BECK_M6</strain>
        <strain evidence="1">BECK_M7</strain>
    </source>
</reference>
<dbReference type="NCBIfam" id="TIGR01987">
    <property type="entry name" value="HI0074"/>
    <property type="match status" value="1"/>
</dbReference>
<dbReference type="AlphaFoldDB" id="A0A450U5J3"/>